<feature type="non-terminal residue" evidence="1">
    <location>
        <position position="1"/>
    </location>
</feature>
<reference evidence="1 3" key="1">
    <citation type="submission" date="2015-01" db="EMBL/GenBank/DDBJ databases">
        <title>Evolution of Trichinella species and genotypes.</title>
        <authorList>
            <person name="Korhonen P.K."/>
            <person name="Edoardo P."/>
            <person name="Giuseppe L.R."/>
            <person name="Gasser R.B."/>
        </authorList>
    </citation>
    <scope>NUCLEOTIDE SEQUENCE [LARGE SCALE GENOMIC DNA]</scope>
    <source>
        <strain evidence="1">ISS1029</strain>
    </source>
</reference>
<accession>A0A0V1H1Q1</accession>
<gene>
    <name evidence="1" type="ORF">T11_18575</name>
    <name evidence="2" type="ORF">T11_5654</name>
</gene>
<sequence>LLVFIRCLIVSNGALVRLTYVASGSVAKHSLSSLWRSLATEVKLMKQKKGENADDTKQITDGT</sequence>
<dbReference type="Proteomes" id="UP000055024">
    <property type="component" value="Unassembled WGS sequence"/>
</dbReference>
<organism evidence="1 3">
    <name type="scientific">Trichinella zimbabwensis</name>
    <dbReference type="NCBI Taxonomy" id="268475"/>
    <lineage>
        <taxon>Eukaryota</taxon>
        <taxon>Metazoa</taxon>
        <taxon>Ecdysozoa</taxon>
        <taxon>Nematoda</taxon>
        <taxon>Enoplea</taxon>
        <taxon>Dorylaimia</taxon>
        <taxon>Trichinellida</taxon>
        <taxon>Trichinellidae</taxon>
        <taxon>Trichinella</taxon>
    </lineage>
</organism>
<dbReference type="OrthoDB" id="5928850at2759"/>
<name>A0A0V1H1Q1_9BILA</name>
<evidence type="ECO:0000313" key="2">
    <source>
        <dbReference type="EMBL" id="KRZ14601.1"/>
    </source>
</evidence>
<evidence type="ECO:0000313" key="3">
    <source>
        <dbReference type="Proteomes" id="UP000055024"/>
    </source>
</evidence>
<proteinExistence type="predicted"/>
<dbReference type="EMBL" id="JYDP01000023">
    <property type="protein sequence ID" value="KRZ14601.1"/>
    <property type="molecule type" value="Genomic_DNA"/>
</dbReference>
<dbReference type="EMBL" id="JYDP01000163">
    <property type="protein sequence ID" value="KRZ04496.1"/>
    <property type="molecule type" value="Genomic_DNA"/>
</dbReference>
<dbReference type="AlphaFoldDB" id="A0A0V1H1Q1"/>
<evidence type="ECO:0000313" key="1">
    <source>
        <dbReference type="EMBL" id="KRZ04496.1"/>
    </source>
</evidence>
<comment type="caution">
    <text evidence="1">The sequence shown here is derived from an EMBL/GenBank/DDBJ whole genome shotgun (WGS) entry which is preliminary data.</text>
</comment>
<keyword evidence="3" id="KW-1185">Reference proteome</keyword>
<protein>
    <submittedName>
        <fullName evidence="1">Uncharacterized protein</fullName>
    </submittedName>
</protein>